<organism evidence="2 3">
    <name type="scientific">Blautia obeum</name>
    <dbReference type="NCBI Taxonomy" id="40520"/>
    <lineage>
        <taxon>Bacteria</taxon>
        <taxon>Bacillati</taxon>
        <taxon>Bacillota</taxon>
        <taxon>Clostridia</taxon>
        <taxon>Lachnospirales</taxon>
        <taxon>Lachnospiraceae</taxon>
        <taxon>Blautia</taxon>
    </lineage>
</organism>
<name>A0A367FX62_9FIRM</name>
<dbReference type="Proteomes" id="UP000253208">
    <property type="component" value="Unassembled WGS sequence"/>
</dbReference>
<dbReference type="InterPro" id="IPR025699">
    <property type="entry name" value="ABC2_memb-like"/>
</dbReference>
<sequence length="224" mass="25328">MMKGIRGLLEKDFRLFFRQGGNLFLVLVFVALFFILTGKTAAAFIAMYIPSVLAIYSGNTISYDENGHGYTYLFSLPVNKKIYVREKYIFSFIMTACGWCIGMICAGIMVLINPEEVFDLEMLAMELITFFVFQAIAGIMIAIRIRFEGEKGRIVLPIAILIIFAICYTIRSFVKTNLGLKESILHMIGGIGDFEIGIALIVLSLLIWFASYKYSMSAMKKKEF</sequence>
<evidence type="ECO:0000313" key="2">
    <source>
        <dbReference type="EMBL" id="RCH42301.1"/>
    </source>
</evidence>
<feature type="transmembrane region" description="Helical" evidence="1">
    <location>
        <begin position="88"/>
        <end position="112"/>
    </location>
</feature>
<dbReference type="EMBL" id="PSQG01000024">
    <property type="protein sequence ID" value="RCH42301.1"/>
    <property type="molecule type" value="Genomic_DNA"/>
</dbReference>
<accession>A0A367FX62</accession>
<evidence type="ECO:0000313" key="3">
    <source>
        <dbReference type="Proteomes" id="UP000253208"/>
    </source>
</evidence>
<reference evidence="2 3" key="1">
    <citation type="submission" date="2018-02" db="EMBL/GenBank/DDBJ databases">
        <title>Complete genome sequencing of Faecalibacterium prausnitzii strains isolated from the human gut.</title>
        <authorList>
            <person name="Fitzgerald B.C."/>
            <person name="Shkoporov A.N."/>
            <person name="Ross P.R."/>
            <person name="Hill C."/>
        </authorList>
    </citation>
    <scope>NUCLEOTIDE SEQUENCE [LARGE SCALE GENOMIC DNA]</scope>
    <source>
        <strain evidence="2 3">APC942/31-1</strain>
    </source>
</reference>
<dbReference type="Pfam" id="PF13346">
    <property type="entry name" value="ABC2_membrane_5"/>
    <property type="match status" value="1"/>
</dbReference>
<feature type="transmembrane region" description="Helical" evidence="1">
    <location>
        <begin position="124"/>
        <end position="143"/>
    </location>
</feature>
<feature type="transmembrane region" description="Helical" evidence="1">
    <location>
        <begin position="155"/>
        <end position="174"/>
    </location>
</feature>
<feature type="transmembrane region" description="Helical" evidence="1">
    <location>
        <begin position="23"/>
        <end position="49"/>
    </location>
</feature>
<keyword evidence="1" id="KW-1133">Transmembrane helix</keyword>
<keyword evidence="1" id="KW-0472">Membrane</keyword>
<keyword evidence="1" id="KW-0812">Transmembrane</keyword>
<proteinExistence type="predicted"/>
<protein>
    <submittedName>
        <fullName evidence="2">ABC-2 transporter permease</fullName>
    </submittedName>
</protein>
<gene>
    <name evidence="2" type="ORF">C4886_14740</name>
</gene>
<evidence type="ECO:0000256" key="1">
    <source>
        <dbReference type="SAM" id="Phobius"/>
    </source>
</evidence>
<comment type="caution">
    <text evidence="2">The sequence shown here is derived from an EMBL/GenBank/DDBJ whole genome shotgun (WGS) entry which is preliminary data.</text>
</comment>
<dbReference type="RefSeq" id="WP_092071575.1">
    <property type="nucleotide sequence ID" value="NZ_PSQG01000024.1"/>
</dbReference>
<dbReference type="AlphaFoldDB" id="A0A367FX62"/>
<feature type="transmembrane region" description="Helical" evidence="1">
    <location>
        <begin position="194"/>
        <end position="212"/>
    </location>
</feature>